<dbReference type="RefSeq" id="WP_210805245.1">
    <property type="nucleotide sequence ID" value="NZ_JAGQDG010000001.1"/>
</dbReference>
<feature type="transmembrane region" description="Helical" evidence="1">
    <location>
        <begin position="7"/>
        <end position="27"/>
    </location>
</feature>
<evidence type="ECO:0008006" key="4">
    <source>
        <dbReference type="Google" id="ProtNLM"/>
    </source>
</evidence>
<organism evidence="2 3">
    <name type="scientific">Ideonella paludis</name>
    <dbReference type="NCBI Taxonomy" id="1233411"/>
    <lineage>
        <taxon>Bacteria</taxon>
        <taxon>Pseudomonadati</taxon>
        <taxon>Pseudomonadota</taxon>
        <taxon>Betaproteobacteria</taxon>
        <taxon>Burkholderiales</taxon>
        <taxon>Sphaerotilaceae</taxon>
        <taxon>Ideonella</taxon>
    </lineage>
</organism>
<comment type="caution">
    <text evidence="2">The sequence shown here is derived from an EMBL/GenBank/DDBJ whole genome shotgun (WGS) entry which is preliminary data.</text>
</comment>
<proteinExistence type="predicted"/>
<feature type="transmembrane region" description="Helical" evidence="1">
    <location>
        <begin position="168"/>
        <end position="189"/>
    </location>
</feature>
<evidence type="ECO:0000313" key="3">
    <source>
        <dbReference type="Proteomes" id="UP000672097"/>
    </source>
</evidence>
<keyword evidence="1" id="KW-0812">Transmembrane</keyword>
<sequence length="190" mass="19612">MSRIALARALSLIGHPGVVMPLALMVLSRQMGAAAQAALGVAVGITALVVLYSLWQVRRGAWAHVDASQRPERLQLNRFVAAVLLGSSALAWLNGALALGVGLAASGGLVLVALALQRWCKLSLHVGFACFAAGLMWPNAVALGFGALLAGGVAWSRLVLQRHVPRDLWVGAAVGSLAALLVHGVLPGLQ</sequence>
<feature type="transmembrane region" description="Helical" evidence="1">
    <location>
        <begin position="76"/>
        <end position="93"/>
    </location>
</feature>
<name>A0ABS5DRW3_9BURK</name>
<evidence type="ECO:0000313" key="2">
    <source>
        <dbReference type="EMBL" id="MBQ0933874.1"/>
    </source>
</evidence>
<dbReference type="Proteomes" id="UP000672097">
    <property type="component" value="Unassembled WGS sequence"/>
</dbReference>
<accession>A0ABS5DRW3</accession>
<keyword evidence="1" id="KW-0472">Membrane</keyword>
<feature type="transmembrane region" description="Helical" evidence="1">
    <location>
        <begin position="128"/>
        <end position="156"/>
    </location>
</feature>
<evidence type="ECO:0000256" key="1">
    <source>
        <dbReference type="SAM" id="Phobius"/>
    </source>
</evidence>
<dbReference type="Gene3D" id="1.20.144.10">
    <property type="entry name" value="Phosphatidic acid phosphatase type 2/haloperoxidase"/>
    <property type="match status" value="1"/>
</dbReference>
<feature type="transmembrane region" description="Helical" evidence="1">
    <location>
        <begin position="33"/>
        <end position="55"/>
    </location>
</feature>
<protein>
    <recommendedName>
        <fullName evidence="4">Phosphoesterase</fullName>
    </recommendedName>
</protein>
<dbReference type="EMBL" id="JAGQDG010000001">
    <property type="protein sequence ID" value="MBQ0933874.1"/>
    <property type="molecule type" value="Genomic_DNA"/>
</dbReference>
<reference evidence="2 3" key="1">
    <citation type="submission" date="2021-04" db="EMBL/GenBank/DDBJ databases">
        <title>The genome sequence of type strain Ideonella paludis KCTC 32238.</title>
        <authorList>
            <person name="Liu Y."/>
        </authorList>
    </citation>
    <scope>NUCLEOTIDE SEQUENCE [LARGE SCALE GENOMIC DNA]</scope>
    <source>
        <strain evidence="2 3">KCTC 32238</strain>
    </source>
</reference>
<gene>
    <name evidence="2" type="ORF">KAK11_00940</name>
</gene>
<keyword evidence="1" id="KW-1133">Transmembrane helix</keyword>
<keyword evidence="3" id="KW-1185">Reference proteome</keyword>